<keyword evidence="3" id="KW-0547">Nucleotide-binding</keyword>
<reference evidence="5" key="1">
    <citation type="journal article" date="2014" name="Front. Microbiol.">
        <title>High frequency of phylogenetically diverse reductive dehalogenase-homologous genes in deep subseafloor sedimentary metagenomes.</title>
        <authorList>
            <person name="Kawai M."/>
            <person name="Futagami T."/>
            <person name="Toyoda A."/>
            <person name="Takaki Y."/>
            <person name="Nishi S."/>
            <person name="Hori S."/>
            <person name="Arai W."/>
            <person name="Tsubouchi T."/>
            <person name="Morono Y."/>
            <person name="Uchiyama I."/>
            <person name="Ito T."/>
            <person name="Fujiyama A."/>
            <person name="Inagaki F."/>
            <person name="Takami H."/>
        </authorList>
    </citation>
    <scope>NUCLEOTIDE SEQUENCE</scope>
    <source>
        <strain evidence="5">Expedition CK06-06</strain>
    </source>
</reference>
<evidence type="ECO:0000256" key="3">
    <source>
        <dbReference type="ARBA" id="ARBA00022741"/>
    </source>
</evidence>
<dbReference type="Gene3D" id="3.40.1190.10">
    <property type="entry name" value="Mur-like, catalytic domain"/>
    <property type="match status" value="1"/>
</dbReference>
<accession>X0TRK1</accession>
<name>X0TRK1_9ZZZZ</name>
<evidence type="ECO:0000256" key="4">
    <source>
        <dbReference type="ARBA" id="ARBA00022840"/>
    </source>
</evidence>
<comment type="caution">
    <text evidence="5">The sequence shown here is derived from an EMBL/GenBank/DDBJ whole genome shotgun (WGS) entry which is preliminary data.</text>
</comment>
<comment type="similarity">
    <text evidence="1">Belongs to the folylpolyglutamate synthase family.</text>
</comment>
<dbReference type="GO" id="GO:0005524">
    <property type="term" value="F:ATP binding"/>
    <property type="evidence" value="ECO:0007669"/>
    <property type="project" value="UniProtKB-KW"/>
</dbReference>
<feature type="non-terminal residue" evidence="5">
    <location>
        <position position="145"/>
    </location>
</feature>
<gene>
    <name evidence="5" type="ORF">S01H1_21611</name>
</gene>
<evidence type="ECO:0000256" key="1">
    <source>
        <dbReference type="ARBA" id="ARBA00008276"/>
    </source>
</evidence>
<dbReference type="GO" id="GO:0004326">
    <property type="term" value="F:tetrahydrofolylpolyglutamate synthase activity"/>
    <property type="evidence" value="ECO:0007669"/>
    <property type="project" value="InterPro"/>
</dbReference>
<keyword evidence="4" id="KW-0067">ATP-binding</keyword>
<evidence type="ECO:0000256" key="2">
    <source>
        <dbReference type="ARBA" id="ARBA00022598"/>
    </source>
</evidence>
<sequence length="145" mass="16517">MAVDGLTDLEKRYRDHIEWLFAVRRFGSKLGLDYVRHLLAQIGDPHEDFRSIHVTGTNGKGSTTAMIASILGEAGYKVGMFTSPHLSTFTERIQVKGVQITVEDVVRLIEEVRPLCEEMAENKELRHPTFFEIITAIAFKYFSEE</sequence>
<dbReference type="PANTHER" id="PTHR11136:SF0">
    <property type="entry name" value="DIHYDROFOLATE SYNTHETASE-RELATED"/>
    <property type="match status" value="1"/>
</dbReference>
<organism evidence="5">
    <name type="scientific">marine sediment metagenome</name>
    <dbReference type="NCBI Taxonomy" id="412755"/>
    <lineage>
        <taxon>unclassified sequences</taxon>
        <taxon>metagenomes</taxon>
        <taxon>ecological metagenomes</taxon>
    </lineage>
</organism>
<dbReference type="SUPFAM" id="SSF53623">
    <property type="entry name" value="MurD-like peptide ligases, catalytic domain"/>
    <property type="match status" value="1"/>
</dbReference>
<dbReference type="InterPro" id="IPR036565">
    <property type="entry name" value="Mur-like_cat_sf"/>
</dbReference>
<dbReference type="InterPro" id="IPR001645">
    <property type="entry name" value="Folylpolyglutamate_synth"/>
</dbReference>
<proteinExistence type="inferred from homology"/>
<dbReference type="EMBL" id="BARS01012018">
    <property type="protein sequence ID" value="GAF96198.1"/>
    <property type="molecule type" value="Genomic_DNA"/>
</dbReference>
<dbReference type="GO" id="GO:0005737">
    <property type="term" value="C:cytoplasm"/>
    <property type="evidence" value="ECO:0007669"/>
    <property type="project" value="TreeGrafter"/>
</dbReference>
<dbReference type="AlphaFoldDB" id="X0TRK1"/>
<dbReference type="PANTHER" id="PTHR11136">
    <property type="entry name" value="FOLYLPOLYGLUTAMATE SYNTHASE-RELATED"/>
    <property type="match status" value="1"/>
</dbReference>
<protein>
    <submittedName>
        <fullName evidence="5">Uncharacterized protein</fullName>
    </submittedName>
</protein>
<keyword evidence="2" id="KW-0436">Ligase</keyword>
<dbReference type="InterPro" id="IPR018109">
    <property type="entry name" value="Folylpolyglutamate_synth_CS"/>
</dbReference>
<evidence type="ECO:0000313" key="5">
    <source>
        <dbReference type="EMBL" id="GAF96198.1"/>
    </source>
</evidence>
<dbReference type="GO" id="GO:0008841">
    <property type="term" value="F:dihydrofolate synthase activity"/>
    <property type="evidence" value="ECO:0007669"/>
    <property type="project" value="TreeGrafter"/>
</dbReference>
<dbReference type="PROSITE" id="PS01011">
    <property type="entry name" value="FOLYLPOLYGLU_SYNT_1"/>
    <property type="match status" value="1"/>
</dbReference>